<dbReference type="Pfam" id="PF22810">
    <property type="entry name" value="LPMO_AA14"/>
    <property type="match status" value="1"/>
</dbReference>
<proteinExistence type="inferred from homology"/>
<dbReference type="Proteomes" id="UP000785200">
    <property type="component" value="Unassembled WGS sequence"/>
</dbReference>
<evidence type="ECO:0000256" key="3">
    <source>
        <dbReference type="ARBA" id="ARBA00022525"/>
    </source>
</evidence>
<evidence type="ECO:0000256" key="5">
    <source>
        <dbReference type="ARBA" id="ARBA00022729"/>
    </source>
</evidence>
<protein>
    <submittedName>
        <fullName evidence="13">Uncharacterized protein</fullName>
    </submittedName>
</protein>
<comment type="cofactor">
    <cofactor evidence="1">
        <name>Cu(2+)</name>
        <dbReference type="ChEBI" id="CHEBI:29036"/>
    </cofactor>
</comment>
<dbReference type="EMBL" id="VNKQ01000018">
    <property type="protein sequence ID" value="KAG0645601.1"/>
    <property type="molecule type" value="Genomic_DNA"/>
</dbReference>
<evidence type="ECO:0000256" key="6">
    <source>
        <dbReference type="ARBA" id="ARBA00023002"/>
    </source>
</evidence>
<dbReference type="GO" id="GO:0046872">
    <property type="term" value="F:metal ion binding"/>
    <property type="evidence" value="ECO:0007669"/>
    <property type="project" value="UniProtKB-KW"/>
</dbReference>
<keyword evidence="9" id="KW-1015">Disulfide bond</keyword>
<organism evidence="13 14">
    <name type="scientific">Hyphodiscus hymeniophilus</name>
    <dbReference type="NCBI Taxonomy" id="353542"/>
    <lineage>
        <taxon>Eukaryota</taxon>
        <taxon>Fungi</taxon>
        <taxon>Dikarya</taxon>
        <taxon>Ascomycota</taxon>
        <taxon>Pezizomycotina</taxon>
        <taxon>Leotiomycetes</taxon>
        <taxon>Helotiales</taxon>
        <taxon>Hyphodiscaceae</taxon>
        <taxon>Hyphodiscus</taxon>
    </lineage>
</organism>
<reference evidence="13" key="1">
    <citation type="submission" date="2019-07" db="EMBL/GenBank/DDBJ databases">
        <title>Hyphodiscus hymeniophilus genome sequencing and assembly.</title>
        <authorList>
            <person name="Kramer G."/>
            <person name="Nodwell J."/>
        </authorList>
    </citation>
    <scope>NUCLEOTIDE SEQUENCE</scope>
    <source>
        <strain evidence="13">ATCC 34498</strain>
    </source>
</reference>
<evidence type="ECO:0000256" key="1">
    <source>
        <dbReference type="ARBA" id="ARBA00001973"/>
    </source>
</evidence>
<keyword evidence="8" id="KW-0503">Monooxygenase</keyword>
<comment type="similarity">
    <text evidence="11">Belongs to the polysaccharide monooxygenase AA14 family.</text>
</comment>
<evidence type="ECO:0000256" key="4">
    <source>
        <dbReference type="ARBA" id="ARBA00022723"/>
    </source>
</evidence>
<keyword evidence="14" id="KW-1185">Reference proteome</keyword>
<comment type="caution">
    <text evidence="13">The sequence shown here is derived from an EMBL/GenBank/DDBJ whole genome shotgun (WGS) entry which is preliminary data.</text>
</comment>
<evidence type="ECO:0000313" key="14">
    <source>
        <dbReference type="Proteomes" id="UP000785200"/>
    </source>
</evidence>
<name>A0A9P6SPN2_9HELO</name>
<dbReference type="GO" id="GO:0005576">
    <property type="term" value="C:extracellular region"/>
    <property type="evidence" value="ECO:0007669"/>
    <property type="project" value="UniProtKB-SubCell"/>
</dbReference>
<keyword evidence="7" id="KW-0186">Copper</keyword>
<dbReference type="OrthoDB" id="2019572at2759"/>
<evidence type="ECO:0000256" key="7">
    <source>
        <dbReference type="ARBA" id="ARBA00023008"/>
    </source>
</evidence>
<gene>
    <name evidence="13" type="ORF">D0Z07_8500</name>
</gene>
<dbReference type="GO" id="GO:0004497">
    <property type="term" value="F:monooxygenase activity"/>
    <property type="evidence" value="ECO:0007669"/>
    <property type="project" value="UniProtKB-KW"/>
</dbReference>
<sequence>MISAIVVLGLATLSSAHTAAWAPGMYCKGGNQTTDNPNTDTAVNPLYQLPQEDWWFQHDRNCDSYPPPAGEFLEIPAGGSINVELAHNRAQTTLSFNGQFASDWPDGQDHPDDWNASPNCLSDGALHTSNESTTAGTAFAISYVSELADVTMENLVVFSTLRHTPWKREAAYAVPAAMPACPEGGCICAWVWVPHLCGISNMYMHGFKCNVTGATSTTPVAPAKPPVYCADDASLCVPGAKQMIAWNREPHSHLFCP</sequence>
<comment type="subcellular location">
    <subcellularLocation>
        <location evidence="2">Secreted</location>
    </subcellularLocation>
</comment>
<keyword evidence="3" id="KW-0964">Secreted</keyword>
<keyword evidence="6" id="KW-0560">Oxidoreductase</keyword>
<feature type="chain" id="PRO_5040380567" evidence="12">
    <location>
        <begin position="17"/>
        <end position="257"/>
    </location>
</feature>
<evidence type="ECO:0000256" key="12">
    <source>
        <dbReference type="SAM" id="SignalP"/>
    </source>
</evidence>
<keyword evidence="4" id="KW-0479">Metal-binding</keyword>
<evidence type="ECO:0000256" key="8">
    <source>
        <dbReference type="ARBA" id="ARBA00023033"/>
    </source>
</evidence>
<accession>A0A9P6SPN2</accession>
<dbReference type="AlphaFoldDB" id="A0A9P6SPN2"/>
<keyword evidence="5 12" id="KW-0732">Signal</keyword>
<evidence type="ECO:0000256" key="9">
    <source>
        <dbReference type="ARBA" id="ARBA00023157"/>
    </source>
</evidence>
<evidence type="ECO:0000256" key="11">
    <source>
        <dbReference type="ARBA" id="ARBA00046340"/>
    </source>
</evidence>
<evidence type="ECO:0000256" key="2">
    <source>
        <dbReference type="ARBA" id="ARBA00004613"/>
    </source>
</evidence>
<evidence type="ECO:0000256" key="10">
    <source>
        <dbReference type="ARBA" id="ARBA00023180"/>
    </source>
</evidence>
<dbReference type="InterPro" id="IPR054497">
    <property type="entry name" value="LPMO_AA14"/>
</dbReference>
<keyword evidence="10" id="KW-0325">Glycoprotein</keyword>
<feature type="signal peptide" evidence="12">
    <location>
        <begin position="1"/>
        <end position="16"/>
    </location>
</feature>
<evidence type="ECO:0000313" key="13">
    <source>
        <dbReference type="EMBL" id="KAG0645601.1"/>
    </source>
</evidence>